<dbReference type="HOGENOM" id="CLU_005825_1_0_1"/>
<dbReference type="FunFam" id="1.10.10.440:FF:000033">
    <property type="entry name" value="Formin binding protein (FNB3)"/>
    <property type="match status" value="1"/>
</dbReference>
<dbReference type="GO" id="GO:0003723">
    <property type="term" value="F:RNA binding"/>
    <property type="evidence" value="ECO:0007669"/>
    <property type="project" value="TreeGrafter"/>
</dbReference>
<dbReference type="EMBL" id="KE720780">
    <property type="protein sequence ID" value="ERF76132.1"/>
    <property type="molecule type" value="Genomic_DNA"/>
</dbReference>
<dbReference type="FunFam" id="1.10.10.440:FF:000027">
    <property type="entry name" value="Formin binding protein (FNB3)"/>
    <property type="match status" value="1"/>
</dbReference>
<dbReference type="InterPro" id="IPR001202">
    <property type="entry name" value="WW_dom"/>
</dbReference>
<dbReference type="GO" id="GO:0045292">
    <property type="term" value="P:mRNA cis splicing, via spliceosome"/>
    <property type="evidence" value="ECO:0007669"/>
    <property type="project" value="InterPro"/>
</dbReference>
<dbReference type="PANTHER" id="PTHR11864:SF0">
    <property type="entry name" value="PRP40 PRE-MRNA PROCESSING FACTOR 40 HOMOLOG A (YEAST)"/>
    <property type="match status" value="1"/>
</dbReference>
<feature type="compositionally biased region" description="Polar residues" evidence="7">
    <location>
        <begin position="104"/>
        <end position="114"/>
    </location>
</feature>
<dbReference type="Gene3D" id="1.10.10.440">
    <property type="entry name" value="FF domain"/>
    <property type="match status" value="5"/>
</dbReference>
<dbReference type="FunFam" id="1.10.10.440:FF:000034">
    <property type="entry name" value="Formin binding protein (FNB3)"/>
    <property type="match status" value="1"/>
</dbReference>
<evidence type="ECO:0000256" key="2">
    <source>
        <dbReference type="ARBA" id="ARBA00022664"/>
    </source>
</evidence>
<evidence type="ECO:0000256" key="7">
    <source>
        <dbReference type="SAM" id="MobiDB-lite"/>
    </source>
</evidence>
<evidence type="ECO:0000256" key="3">
    <source>
        <dbReference type="ARBA" id="ARBA00022737"/>
    </source>
</evidence>
<dbReference type="Gene3D" id="2.20.70.10">
    <property type="match status" value="2"/>
</dbReference>
<dbReference type="GeneID" id="19236522"/>
<keyword evidence="6" id="KW-0175">Coiled coil</keyword>
<dbReference type="Pfam" id="PF00397">
    <property type="entry name" value="WW"/>
    <property type="match status" value="1"/>
</dbReference>
<proteinExistence type="predicted"/>
<dbReference type="InterPro" id="IPR036517">
    <property type="entry name" value="FF_domain_sf"/>
</dbReference>
<dbReference type="GO" id="GO:0005685">
    <property type="term" value="C:U1 snRNP"/>
    <property type="evidence" value="ECO:0007669"/>
    <property type="project" value="TreeGrafter"/>
</dbReference>
<feature type="compositionally biased region" description="Polar residues" evidence="7">
    <location>
        <begin position="83"/>
        <end position="96"/>
    </location>
</feature>
<feature type="domain" description="FF" evidence="9">
    <location>
        <begin position="150"/>
        <end position="207"/>
    </location>
</feature>
<dbReference type="PROSITE" id="PS50020">
    <property type="entry name" value="WW_DOMAIN_2"/>
    <property type="match status" value="2"/>
</dbReference>
<dbReference type="Pfam" id="PF01846">
    <property type="entry name" value="FF"/>
    <property type="match status" value="3"/>
</dbReference>
<comment type="subcellular location">
    <subcellularLocation>
        <location evidence="1">Nucleus</location>
    </subcellularLocation>
</comment>
<dbReference type="SUPFAM" id="SSF51045">
    <property type="entry name" value="WW domain"/>
    <property type="match status" value="2"/>
</dbReference>
<feature type="domain" description="WW" evidence="8">
    <location>
        <begin position="5"/>
        <end position="38"/>
    </location>
</feature>
<keyword evidence="4" id="KW-0508">mRNA splicing</keyword>
<feature type="domain" description="FF" evidence="9">
    <location>
        <begin position="219"/>
        <end position="275"/>
    </location>
</feature>
<sequence length="773" mass="90729">MNGLPPTPAIWQEARTAEGRVYYYNAQTKATQWTKPVELMTPQERAIANQPWREYTTPDGRKYWNNVETKQSVWEIPEAYKNATSQNEPATRSVAQPPTFVAGGTSSSLTSYTPQRERDEYNTPERKDAEKFPGANGIPVASGGEQAPAYSSFEEAEAAFTKLLRRSNVQPDWTWEQTMRATIKDPQYRALKDPKDRKAAFEKYAVEVRLQEKEKAKDRLAKLRADFGTMLRRHPEIKHYSRWKTIRPIIQGETIFRSTDDENERRQLFEEYIVELKKANVEHEAITRKAAMTDLVSILKALDLEPYTRWSEAQGVIQSNERIKSDAKFQTLSKSDILTAFENHIKSLERAFNDARQQQKNSRARKERQNRDHFIDSLNELRSQGKIKAGSKWMNVLPDIEDDPRYVAMLGQSGSTPLDLFWDMVEEAERALRGRRNDVYDVLEDKRYEITQKTTFDEFAGVMVTDRRTADIDRDNLRLIFDRLYEKVLKRNEEEKHAADRHQRRAVDALRSRIKHLDPPIRSSDTWDLVRPRVERSDEYRVLETDEIRKLAFDKVIKRLKEKDEDIDKDRDRRRSRRDDDRDLRNGHSSRLDGRRGRLSRTPEVDAYEADRRKAMADREKSYRKSNALGLSPPPSLSHRDRDRRDRDDRHGRLERSPPPRHLSHYDRERRDREEERERLYRTRGDPRGSRDELNYGEESRSVTGSDRRRRRGGESDGDSDGSGRRTNKRYRRERRDSREKRKSKTPEEAKKDPPPEPVGVHSGSEEGEIEED</sequence>
<dbReference type="CDD" id="cd00201">
    <property type="entry name" value="WW"/>
    <property type="match status" value="2"/>
</dbReference>
<protein>
    <recommendedName>
        <fullName evidence="12">Pre-mRNA-processing protein prp40</fullName>
    </recommendedName>
</protein>
<dbReference type="Proteomes" id="UP000019373">
    <property type="component" value="Unassembled WGS sequence"/>
</dbReference>
<feature type="coiled-coil region" evidence="6">
    <location>
        <begin position="338"/>
        <end position="365"/>
    </location>
</feature>
<keyword evidence="3" id="KW-0677">Repeat</keyword>
<dbReference type="PROSITE" id="PS51676">
    <property type="entry name" value="FF"/>
    <property type="match status" value="3"/>
</dbReference>
<feature type="domain" description="FF" evidence="9">
    <location>
        <begin position="366"/>
        <end position="427"/>
    </location>
</feature>
<feature type="region of interest" description="Disordered" evidence="7">
    <location>
        <begin position="566"/>
        <end position="773"/>
    </location>
</feature>
<keyword evidence="5" id="KW-0539">Nucleus</keyword>
<dbReference type="eggNOG" id="KOG0152">
    <property type="taxonomic scope" value="Eukaryota"/>
</dbReference>
<dbReference type="SMART" id="SM00441">
    <property type="entry name" value="FF"/>
    <property type="match status" value="5"/>
</dbReference>
<feature type="compositionally biased region" description="Basic and acidic residues" evidence="7">
    <location>
        <begin position="638"/>
        <end position="701"/>
    </location>
</feature>
<evidence type="ECO:0000259" key="8">
    <source>
        <dbReference type="PROSITE" id="PS50020"/>
    </source>
</evidence>
<dbReference type="OrthoDB" id="187617at2759"/>
<dbReference type="SUPFAM" id="SSF81698">
    <property type="entry name" value="FF domain"/>
    <property type="match status" value="5"/>
</dbReference>
<dbReference type="OMA" id="HDELNYG"/>
<dbReference type="AlphaFoldDB" id="U1GEU2"/>
<dbReference type="InterPro" id="IPR036020">
    <property type="entry name" value="WW_dom_sf"/>
</dbReference>
<dbReference type="GO" id="GO:0071004">
    <property type="term" value="C:U2-type prespliceosome"/>
    <property type="evidence" value="ECO:0007669"/>
    <property type="project" value="TreeGrafter"/>
</dbReference>
<dbReference type="SMART" id="SM00456">
    <property type="entry name" value="WW"/>
    <property type="match status" value="2"/>
</dbReference>
<evidence type="ECO:0000256" key="1">
    <source>
        <dbReference type="ARBA" id="ARBA00004123"/>
    </source>
</evidence>
<keyword evidence="2" id="KW-0507">mRNA processing</keyword>
<dbReference type="FunFam" id="1.10.10.440:FF:000013">
    <property type="entry name" value="pre-mRNA-processing protein 40A isoform X1"/>
    <property type="match status" value="1"/>
</dbReference>
<name>U1GEU2_ENDPU</name>
<evidence type="ECO:0000313" key="10">
    <source>
        <dbReference type="EMBL" id="ERF76132.1"/>
    </source>
</evidence>
<feature type="region of interest" description="Disordered" evidence="7">
    <location>
        <begin position="83"/>
        <end position="148"/>
    </location>
</feature>
<dbReference type="InterPro" id="IPR039726">
    <property type="entry name" value="Prp40-like"/>
</dbReference>
<dbReference type="InterPro" id="IPR002713">
    <property type="entry name" value="FF_domain"/>
</dbReference>
<evidence type="ECO:0000259" key="9">
    <source>
        <dbReference type="PROSITE" id="PS51676"/>
    </source>
</evidence>
<feature type="compositionally biased region" description="Basic and acidic residues" evidence="7">
    <location>
        <begin position="566"/>
        <end position="623"/>
    </location>
</feature>
<evidence type="ECO:0008006" key="12">
    <source>
        <dbReference type="Google" id="ProtNLM"/>
    </source>
</evidence>
<reference evidence="11" key="1">
    <citation type="journal article" date="2014" name="BMC Genomics">
        <title>Genome characteristics reveal the impact of lichenization on lichen-forming fungus Endocarpon pusillum Hedwig (Verrucariales, Ascomycota).</title>
        <authorList>
            <person name="Wang Y.-Y."/>
            <person name="Liu B."/>
            <person name="Zhang X.-Y."/>
            <person name="Zhou Q.-M."/>
            <person name="Zhang T."/>
            <person name="Li H."/>
            <person name="Yu Y.-F."/>
            <person name="Zhang X.-L."/>
            <person name="Hao X.-Y."/>
            <person name="Wang M."/>
            <person name="Wang L."/>
            <person name="Wei J.-C."/>
        </authorList>
    </citation>
    <scope>NUCLEOTIDE SEQUENCE [LARGE SCALE GENOMIC DNA]</scope>
    <source>
        <strain evidence="11">Z07020 / HMAS-L-300199</strain>
    </source>
</reference>
<dbReference type="PROSITE" id="PS01159">
    <property type="entry name" value="WW_DOMAIN_1"/>
    <property type="match status" value="1"/>
</dbReference>
<accession>U1GEU2</accession>
<evidence type="ECO:0000313" key="11">
    <source>
        <dbReference type="Proteomes" id="UP000019373"/>
    </source>
</evidence>
<dbReference type="PANTHER" id="PTHR11864">
    <property type="entry name" value="PRE-MRNA-PROCESSING PROTEIN PRP40"/>
    <property type="match status" value="1"/>
</dbReference>
<feature type="domain" description="WW" evidence="8">
    <location>
        <begin position="51"/>
        <end position="79"/>
    </location>
</feature>
<keyword evidence="11" id="KW-1185">Reference proteome</keyword>
<feature type="compositionally biased region" description="Basic and acidic residues" evidence="7">
    <location>
        <begin position="734"/>
        <end position="755"/>
    </location>
</feature>
<dbReference type="RefSeq" id="XP_007786598.1">
    <property type="nucleotide sequence ID" value="XM_007788408.1"/>
</dbReference>
<gene>
    <name evidence="10" type="ORF">EPUS_01466</name>
</gene>
<feature type="compositionally biased region" description="Basic and acidic residues" evidence="7">
    <location>
        <begin position="115"/>
        <end position="131"/>
    </location>
</feature>
<evidence type="ECO:0000256" key="6">
    <source>
        <dbReference type="SAM" id="Coils"/>
    </source>
</evidence>
<organism evidence="10 11">
    <name type="scientific">Endocarpon pusillum (strain Z07020 / HMAS-L-300199)</name>
    <name type="common">Lichen-forming fungus</name>
    <dbReference type="NCBI Taxonomy" id="1263415"/>
    <lineage>
        <taxon>Eukaryota</taxon>
        <taxon>Fungi</taxon>
        <taxon>Dikarya</taxon>
        <taxon>Ascomycota</taxon>
        <taxon>Pezizomycotina</taxon>
        <taxon>Eurotiomycetes</taxon>
        <taxon>Chaetothyriomycetidae</taxon>
        <taxon>Verrucariales</taxon>
        <taxon>Verrucariaceae</taxon>
        <taxon>Endocarpon</taxon>
    </lineage>
</organism>
<evidence type="ECO:0000256" key="4">
    <source>
        <dbReference type="ARBA" id="ARBA00023187"/>
    </source>
</evidence>
<dbReference type="FunFam" id="1.10.10.440:FF:000032">
    <property type="entry name" value="Formin binding protein (FNB3)"/>
    <property type="match status" value="1"/>
</dbReference>
<evidence type="ECO:0000256" key="5">
    <source>
        <dbReference type="ARBA" id="ARBA00023242"/>
    </source>
</evidence>
<dbReference type="Pfam" id="PF25432">
    <property type="entry name" value="FF_PRPF40A"/>
    <property type="match status" value="1"/>
</dbReference>